<name>A0A1D2JN22_PARBR</name>
<reference evidence="2 3" key="1">
    <citation type="submission" date="2016-06" db="EMBL/GenBank/DDBJ databases">
        <authorList>
            <person name="Kjaerup R.B."/>
            <person name="Dalgaard T.S."/>
            <person name="Juul-Madsen H.R."/>
        </authorList>
    </citation>
    <scope>NUCLEOTIDE SEQUENCE [LARGE SCALE GENOMIC DNA]</scope>
    <source>
        <strain evidence="2 3">Pb300</strain>
    </source>
</reference>
<accession>A0A1D2JN22</accession>
<sequence length="45" mass="5069">MHRILHGYGHVVVVAVLWQRSDTPESPATTAWECLNLQELAPTKI</sequence>
<protein>
    <submittedName>
        <fullName evidence="2">Uncharacterized protein</fullName>
    </submittedName>
</protein>
<dbReference type="Proteomes" id="UP000242814">
    <property type="component" value="Unassembled WGS sequence"/>
</dbReference>
<organism evidence="2 3">
    <name type="scientific">Paracoccidioides brasiliensis</name>
    <dbReference type="NCBI Taxonomy" id="121759"/>
    <lineage>
        <taxon>Eukaryota</taxon>
        <taxon>Fungi</taxon>
        <taxon>Dikarya</taxon>
        <taxon>Ascomycota</taxon>
        <taxon>Pezizomycotina</taxon>
        <taxon>Eurotiomycetes</taxon>
        <taxon>Eurotiomycetidae</taxon>
        <taxon>Onygenales</taxon>
        <taxon>Ajellomycetaceae</taxon>
        <taxon>Paracoccidioides</taxon>
    </lineage>
</organism>
<evidence type="ECO:0000313" key="3">
    <source>
        <dbReference type="Proteomes" id="UP000242814"/>
    </source>
</evidence>
<proteinExistence type="predicted"/>
<dbReference type="EMBL" id="LZYO01000019">
    <property type="protein sequence ID" value="ODH44321.1"/>
    <property type="molecule type" value="Genomic_DNA"/>
</dbReference>
<dbReference type="EMBL" id="LZYO01000019">
    <property type="protein sequence ID" value="ODH44326.1"/>
    <property type="molecule type" value="Genomic_DNA"/>
</dbReference>
<comment type="caution">
    <text evidence="2">The sequence shown here is derived from an EMBL/GenBank/DDBJ whole genome shotgun (WGS) entry which is preliminary data.</text>
</comment>
<evidence type="ECO:0000313" key="2">
    <source>
        <dbReference type="EMBL" id="ODH44326.1"/>
    </source>
</evidence>
<evidence type="ECO:0000313" key="1">
    <source>
        <dbReference type="EMBL" id="ODH44321.1"/>
    </source>
</evidence>
<dbReference type="AlphaFoldDB" id="A0A1D2JN22"/>
<gene>
    <name evidence="1" type="ORF">ACO22_00854</name>
    <name evidence="2" type="ORF">ACO22_00859</name>
</gene>